<feature type="compositionally biased region" description="Pro residues" evidence="4">
    <location>
        <begin position="2084"/>
        <end position="2096"/>
    </location>
</feature>
<dbReference type="Gene3D" id="1.10.555.10">
    <property type="entry name" value="Rho GTPase activation protein"/>
    <property type="match status" value="2"/>
</dbReference>
<dbReference type="InterPro" id="IPR000198">
    <property type="entry name" value="RhoGAP_dom"/>
</dbReference>
<dbReference type="Pfam" id="PF25265">
    <property type="entry name" value="USP32_N"/>
    <property type="match status" value="1"/>
</dbReference>
<evidence type="ECO:0000259" key="7">
    <source>
        <dbReference type="PROSITE" id="PS50235"/>
    </source>
</evidence>
<dbReference type="FunFam" id="3.90.70.10:FF:000080">
    <property type="entry name" value="Ubiquitin carboxyl-terminal hydrolase 15"/>
    <property type="match status" value="1"/>
</dbReference>
<dbReference type="InterPro" id="IPR038765">
    <property type="entry name" value="Papain-like_cys_pep_sf"/>
</dbReference>
<feature type="region of interest" description="Disordered" evidence="4">
    <location>
        <begin position="1438"/>
        <end position="1461"/>
    </location>
</feature>
<feature type="transmembrane region" description="Helical" evidence="5">
    <location>
        <begin position="1935"/>
        <end position="1959"/>
    </location>
</feature>
<keyword evidence="3" id="KW-0106">Calcium</keyword>
<dbReference type="Gene3D" id="3.90.70.10">
    <property type="entry name" value="Cysteine proteinases"/>
    <property type="match status" value="2"/>
</dbReference>
<feature type="domain" description="EF-hand" evidence="6">
    <location>
        <begin position="322"/>
        <end position="357"/>
    </location>
</feature>
<keyword evidence="5" id="KW-1133">Transmembrane helix</keyword>
<name>A0A8J6H9M6_TENMO</name>
<dbReference type="Pfam" id="PF00620">
    <property type="entry name" value="RhoGAP"/>
    <property type="match status" value="2"/>
</dbReference>
<dbReference type="Gene3D" id="1.10.238.10">
    <property type="entry name" value="EF-hand"/>
    <property type="match status" value="2"/>
</dbReference>
<evidence type="ECO:0000259" key="8">
    <source>
        <dbReference type="PROSITE" id="PS50238"/>
    </source>
</evidence>
<feature type="region of interest" description="Disordered" evidence="4">
    <location>
        <begin position="573"/>
        <end position="602"/>
    </location>
</feature>
<dbReference type="InterPro" id="IPR035927">
    <property type="entry name" value="DUSP-like_sf"/>
</dbReference>
<evidence type="ECO:0000259" key="6">
    <source>
        <dbReference type="PROSITE" id="PS50222"/>
    </source>
</evidence>
<feature type="domain" description="EF-hand" evidence="6">
    <location>
        <begin position="358"/>
        <end position="393"/>
    </location>
</feature>
<dbReference type="SUPFAM" id="SSF143791">
    <property type="entry name" value="DUSP-like"/>
    <property type="match status" value="1"/>
</dbReference>
<dbReference type="PROSITE" id="PS00972">
    <property type="entry name" value="USP_1"/>
    <property type="match status" value="1"/>
</dbReference>
<dbReference type="InterPro" id="IPR006615">
    <property type="entry name" value="Pept_C19_DUSP"/>
</dbReference>
<dbReference type="Pfam" id="PF14940">
    <property type="entry name" value="TMEM219"/>
    <property type="match status" value="1"/>
</dbReference>
<feature type="region of interest" description="Disordered" evidence="4">
    <location>
        <begin position="1579"/>
        <end position="1627"/>
    </location>
</feature>
<dbReference type="PROSITE" id="PS00018">
    <property type="entry name" value="EF_HAND_1"/>
    <property type="match status" value="1"/>
</dbReference>
<feature type="domain" description="DUSP" evidence="9">
    <location>
        <begin position="472"/>
        <end position="659"/>
    </location>
</feature>
<feature type="transmembrane region" description="Helical" evidence="5">
    <location>
        <begin position="1742"/>
        <end position="1763"/>
    </location>
</feature>
<evidence type="ECO:0000313" key="10">
    <source>
        <dbReference type="EMBL" id="KAH0810296.1"/>
    </source>
</evidence>
<proteinExistence type="predicted"/>
<dbReference type="GO" id="GO:0005794">
    <property type="term" value="C:Golgi apparatus"/>
    <property type="evidence" value="ECO:0007669"/>
    <property type="project" value="TreeGrafter"/>
</dbReference>
<dbReference type="SMART" id="SM00695">
    <property type="entry name" value="DUSP"/>
    <property type="match status" value="1"/>
</dbReference>
<dbReference type="Proteomes" id="UP000719412">
    <property type="component" value="Unassembled WGS sequence"/>
</dbReference>
<comment type="catalytic activity">
    <reaction evidence="1">
        <text>Thiol-dependent hydrolysis of ester, thioester, amide, peptide and isopeptide bonds formed by the C-terminal Gly of ubiquitin (a 76-residue protein attached to proteins as an intracellular targeting signal).</text>
        <dbReference type="EC" id="3.4.19.12"/>
    </reaction>
</comment>
<dbReference type="FunFam" id="3.90.70.10:FF:000132">
    <property type="entry name" value="Ubiquitin carboxyl-terminal hydrolase 32"/>
    <property type="match status" value="1"/>
</dbReference>
<dbReference type="SMART" id="SM00054">
    <property type="entry name" value="EFh"/>
    <property type="match status" value="2"/>
</dbReference>
<dbReference type="EMBL" id="JABDTM020027583">
    <property type="protein sequence ID" value="KAH0810296.1"/>
    <property type="molecule type" value="Genomic_DNA"/>
</dbReference>
<feature type="domain" description="Rho-GAP" evidence="8">
    <location>
        <begin position="2552"/>
        <end position="2737"/>
    </location>
</feature>
<dbReference type="Pfam" id="PF06337">
    <property type="entry name" value="DUSP"/>
    <property type="match status" value="1"/>
</dbReference>
<dbReference type="InterPro" id="IPR028889">
    <property type="entry name" value="USP"/>
</dbReference>
<feature type="domain" description="USP" evidence="7">
    <location>
        <begin position="821"/>
        <end position="1584"/>
    </location>
</feature>
<evidence type="ECO:0000259" key="9">
    <source>
        <dbReference type="PROSITE" id="PS51283"/>
    </source>
</evidence>
<dbReference type="InterPro" id="IPR039587">
    <property type="entry name" value="TMEM248/TMEM219_dom"/>
</dbReference>
<evidence type="ECO:0000256" key="4">
    <source>
        <dbReference type="SAM" id="MobiDB-lite"/>
    </source>
</evidence>
<feature type="domain" description="Rho-GAP" evidence="8">
    <location>
        <begin position="2746"/>
        <end position="2931"/>
    </location>
</feature>
<keyword evidence="5" id="KW-0472">Membrane</keyword>
<dbReference type="SUPFAM" id="SSF54001">
    <property type="entry name" value="Cysteine proteinases"/>
    <property type="match status" value="1"/>
</dbReference>
<dbReference type="InterPro" id="IPR018247">
    <property type="entry name" value="EF_Hand_1_Ca_BS"/>
</dbReference>
<reference evidence="10" key="1">
    <citation type="journal article" date="2020" name="J Insects Food Feed">
        <title>The yellow mealworm (Tenebrio molitor) genome: a resource for the emerging insects as food and feed industry.</title>
        <authorList>
            <person name="Eriksson T."/>
            <person name="Andere A."/>
            <person name="Kelstrup H."/>
            <person name="Emery V."/>
            <person name="Picard C."/>
        </authorList>
    </citation>
    <scope>NUCLEOTIDE SEQUENCE</scope>
    <source>
        <strain evidence="10">Stoneville</strain>
        <tissue evidence="10">Whole head</tissue>
    </source>
</reference>
<dbReference type="PROSITE" id="PS50238">
    <property type="entry name" value="RHOGAP"/>
    <property type="match status" value="2"/>
</dbReference>
<keyword evidence="11" id="KW-1185">Reference proteome</keyword>
<dbReference type="InterPro" id="IPR018200">
    <property type="entry name" value="USP_CS"/>
</dbReference>
<evidence type="ECO:0000256" key="3">
    <source>
        <dbReference type="ARBA" id="ARBA00022837"/>
    </source>
</evidence>
<feature type="compositionally biased region" description="Polar residues" evidence="4">
    <location>
        <begin position="1438"/>
        <end position="1447"/>
    </location>
</feature>
<organism evidence="10 11">
    <name type="scientific">Tenebrio molitor</name>
    <name type="common">Yellow mealworm beetle</name>
    <dbReference type="NCBI Taxonomy" id="7067"/>
    <lineage>
        <taxon>Eukaryota</taxon>
        <taxon>Metazoa</taxon>
        <taxon>Ecdysozoa</taxon>
        <taxon>Arthropoda</taxon>
        <taxon>Hexapoda</taxon>
        <taxon>Insecta</taxon>
        <taxon>Pterygota</taxon>
        <taxon>Neoptera</taxon>
        <taxon>Endopterygota</taxon>
        <taxon>Coleoptera</taxon>
        <taxon>Polyphaga</taxon>
        <taxon>Cucujiformia</taxon>
        <taxon>Tenebrionidae</taxon>
        <taxon>Tenebrio</taxon>
    </lineage>
</organism>
<comment type="caution">
    <text evidence="10">The sequence shown here is derived from an EMBL/GenBank/DDBJ whole genome shotgun (WGS) entry which is preliminary data.</text>
</comment>
<dbReference type="GO" id="GO:0007165">
    <property type="term" value="P:signal transduction"/>
    <property type="evidence" value="ECO:0007669"/>
    <property type="project" value="InterPro"/>
</dbReference>
<dbReference type="GO" id="GO:0005509">
    <property type="term" value="F:calcium ion binding"/>
    <property type="evidence" value="ECO:0007669"/>
    <property type="project" value="InterPro"/>
</dbReference>
<dbReference type="GO" id="GO:0016579">
    <property type="term" value="P:protein deubiquitination"/>
    <property type="evidence" value="ECO:0007669"/>
    <property type="project" value="InterPro"/>
</dbReference>
<evidence type="ECO:0000256" key="2">
    <source>
        <dbReference type="ARBA" id="ARBA00012759"/>
    </source>
</evidence>
<dbReference type="SMART" id="SM00324">
    <property type="entry name" value="RhoGAP"/>
    <property type="match status" value="2"/>
</dbReference>
<reference evidence="10" key="2">
    <citation type="submission" date="2021-08" db="EMBL/GenBank/DDBJ databases">
        <authorList>
            <person name="Eriksson T."/>
        </authorList>
    </citation>
    <scope>NUCLEOTIDE SEQUENCE</scope>
    <source>
        <strain evidence="10">Stoneville</strain>
        <tissue evidence="10">Whole head</tissue>
    </source>
</reference>
<dbReference type="CDD" id="cd00051">
    <property type="entry name" value="EFh"/>
    <property type="match status" value="1"/>
</dbReference>
<feature type="region of interest" description="Disordered" evidence="4">
    <location>
        <begin position="2076"/>
        <end position="2112"/>
    </location>
</feature>
<dbReference type="InterPro" id="IPR001394">
    <property type="entry name" value="Peptidase_C19_UCH"/>
</dbReference>
<dbReference type="Pfam" id="PF00443">
    <property type="entry name" value="UCH"/>
    <property type="match status" value="1"/>
</dbReference>
<dbReference type="CDD" id="cd00159">
    <property type="entry name" value="RhoGAP"/>
    <property type="match status" value="2"/>
</dbReference>
<dbReference type="InterPro" id="IPR057368">
    <property type="entry name" value="USP32_N"/>
</dbReference>
<dbReference type="InterPro" id="IPR002048">
    <property type="entry name" value="EF_hand_dom"/>
</dbReference>
<dbReference type="Gene3D" id="3.10.20.90">
    <property type="entry name" value="Phosphatidylinositol 3-kinase Catalytic Subunit, Chain A, domain 1"/>
    <property type="match status" value="1"/>
</dbReference>
<dbReference type="Gene3D" id="3.30.2230.10">
    <property type="entry name" value="DUSP-like"/>
    <property type="match status" value="1"/>
</dbReference>
<dbReference type="PROSITE" id="PS50235">
    <property type="entry name" value="USP_3"/>
    <property type="match status" value="1"/>
</dbReference>
<dbReference type="PANTHER" id="PTHR21646">
    <property type="entry name" value="UBIQUITIN CARBOXYL-TERMINAL HYDROLASE"/>
    <property type="match status" value="1"/>
</dbReference>
<keyword evidence="5" id="KW-0812">Transmembrane</keyword>
<dbReference type="PANTHER" id="PTHR21646:SF76">
    <property type="entry name" value="UBIQUITIN CARBOXYL-TERMINAL HYDROLASE 32"/>
    <property type="match status" value="1"/>
</dbReference>
<dbReference type="PROSITE" id="PS50222">
    <property type="entry name" value="EF_HAND_2"/>
    <property type="match status" value="2"/>
</dbReference>
<dbReference type="InterPro" id="IPR008936">
    <property type="entry name" value="Rho_GTPase_activation_prot"/>
</dbReference>
<dbReference type="GO" id="GO:0004843">
    <property type="term" value="F:cysteine-type deubiquitinase activity"/>
    <property type="evidence" value="ECO:0007669"/>
    <property type="project" value="UniProtKB-EC"/>
</dbReference>
<feature type="compositionally biased region" description="Basic and acidic residues" evidence="4">
    <location>
        <begin position="1586"/>
        <end position="1603"/>
    </location>
</feature>
<sequence>MGAKDSKRSCLPYEDAVKRMSDEEFKRICEAFKRLSGGNQLLTKQSFIVHVLGDGVPQAIAEWLYIACGGTPRGIALKDLICGLVLLTKGKQDEKIRFLFTLYCNDSGTHITRNEFHNALQIEGTIPPDKPNRPSLLSERTMLLLFSNGQERVTYEHFSAWIQHNKDATILSKCYDSTRNTFKLATMLSFPPVEGEKTGDGISYAAHVKNANPLKARATTFYDPVHHALDKEAKCAWKEGEGSHWPSVYIQKPFMTLLLSNPCVSLSSEVEAPTFYQTLAGVTHLEEQDICELEKCFWTLQSSSPSCHLDLNCVRSMVCPPIPLTACEGLFLALDVNRDGHVDFKELCCGISAACRGPTAERMKFCFKIFDMDRDCYLNPDELRHMINTLLLVANENNKRFRRGSFDGSFVENSNETDHSKILDSLTRRLDDRAGLSQEEFLVWGVEENGLVEPMLELLFHVCHVSFVLRPHCRHHEHDIVTGWLQREERRGYHVGQFWYLISSEWWQNWLSYTTTPRNNLDHCNCRVDPRIVEEGIVCDESLISNGTDSNEFNSNSMESMGDLLSKGDTCSIASSSGVSSSSGTTGPKRGQGLPGPVDNSNLVAEPLHKVRTLTGEGGRLKKDTPLVQHRDFELVPDSLWKALAHWYGGPLPLPRQVILPPGSHEVELELYPLNLSIWMHQSQAVGPSASWSSVVGGYGAAALNTAGITTSPMASPRRYLAHTAAFSRLANVRQVIEFLCSRLSLRIEDVRLWHIKDSTTLLEDENATLQDLSVIDGDKILLEVRNKDLTWPEELGALAAGGQIISAERRPTICLPPGATGLHNLGNTCFMNAALQAVSNTRPLTMYFQRDGQLCELNSMNPLGTKGMVARRYAELCRELWAGSTRSVAPLKLRYCVTKHAPHLGGGGQHDSQELLAWLLDALHEDLNRVARKQYTELKDSGGRPDEVVAEEAWVQHLARDHSIITDLFYGQLKSKVTCQTCGHESVRFDPFNLLSLPLPMESYTLCEVLVVRLNGETPIKYGLRLNSEAKYVELKQQLHRLCNIRTDRFLLAELAYSQIRQVLNDEARINPGTATELYAYELPDNTRKSHEIDDLSNDTDVEVAASDSSLARSPEVRGGSALCMPNILCFKSKQKSESHFLTNGVTLKRASMSTHSSGTSESRSFSCKFPSYLIAVHRKCVRQETYFLSQQKSKPSLFGSPLLLGYHHSTTCQSLYEAVWSQVTRLLSPLPQSDQTNHATDCDDSLGYEFPFTLKAVLQGGQICAICHWTQFCRGCTLPCSDNKLIDHCRGNMHAMCIAIDWDPTALHLRYQSGREKLWIEDESVSRCRKLHTEPIDLDYCLKAFTSEERLETMYHCSNCQDKQPATKKLQIWRLPPILIVHLKRFDYVNSKWVKTQKVVNFPFKDFDPTAYLASVPQETILRHLHLREKRQDLESSCESQSSVKTIEENGETQQVSNEHSKLLMNENKPNEKQKTKLNNKVRARLESTSLLKTPIIDEHLKDYHQHKLLPGQDPFDLKYQLYAVVSHSGMLNGGHYISYACNPNGNWYCYNDSSCREVLTDAGEITAKVKKSGCTPLRRRKAIRPEQSEKRGDDNAEEANRSQPPSLADDANEDHHGGDDEDDATAAAAADIDVVEKTIESNSYKCAYSDVKVPKIDTSSAYILFYERSGLDYKPYLPEVVSNGQIVPEVELDENESELRILKQFQTQKLRKPQLCKVSAHLISISDNESNGSGTRPPMVIFLVSLVLMMIATFCLTFYVKYTDKIANTDVKQNWASLTEHASNQDLCAGSDDHAAQMALKLQVGDPTSVATWVTLNLTDFKRGSAVRGFYDLRRWLPRCANRDETAVLRVDFVVPKGESNGTVCAVLQGPSKYISMPDVSLCEATKAAQNATVTTLYSNPDLCTHSNLAKLLLNTGYELESYLSQEDRNIIYVHLVWCTYILLFCILIVLFYAMFYQYEEPGKNYRGESALSSLSGVRLRSVIGWRAIRKSVLSDCIFYSRHVESVKMSVLRRWKSFSSKKYSSTGELKASEQDAPRARIRGRGLVRERSISMETVPLRFALESNELYLRQKKKQELTPPRTPQTPQPPPRRNQPNRAQLKKRKSQSFDETRFAACIEEIQLRGAQGRPGHRSRYNTVDVMKNEKRARKNRVELVRMRSNDGEDEKPFGTLYKSKSDWYINLVQPDDVSAFNWANLAQGNETRRMIHKETSSDDVSAGCGRARSRNTPSTMWNRCVVQWLDELRYAPEYYDEVASAMTSRWLRINYGQVCRVSVNFGDSVERLRREPVVYETLDDDAAEDVVMWKRQLRHSYCGEEEHFLENEVEAKTTTQTRLADSADKRYRGPNGRRCVDVDLIKEFDGAEDATDNLNKPTNFPVEDDEEVKIRDNRHYVKQERPQTYASTYASSTTKKKDEILDFRGASRLEIDKERCYKIWPKERLRLRNGDLFIMKETGEVVATIGANLTLKKGVKMVGRTDLEITDVDKHIYRLHFDTVKDAKSFVETEKARPSPAKGATPWFQLKWLLKKRSSRDLLESKGIIKNEPIFGNTLEELCDSTNPVPEVITRIVRLIEEPANITSLGLYRASANLAVVQNIRFEINCGRWEVLEKYRNEVDVLAGTLKLFFRELKRPLISYEVYELLRQATANPERKQEISAIVNKLPQPNRATLLYIIRHLLKVCQHKEHNKMDFHNLSICWGPSLITLPDNCTDLVTQTTEFTRIVEDLLLHYENQKIDLSPPQLVPLSQDNVPKRTDFVLEVVRKLTGMIEGHLEVEGIYRKSGSNTKIDRIMKQLEKQNVNDADLAKSDIHDLCCVLKKFLSSLKDPLLPEDFYSRYFSICDKLDDDVLKHEVRKMVDAIPRRDALLVLVGHLNEVVRHQARNKMPIAVLSDIWMTTLVATSNVQNYKKKSPKFSKLFQILMSLNDKVLPDVVAGSGFAPTLRESKYDNVPHDIHDEAETFTKM</sequence>
<evidence type="ECO:0000313" key="11">
    <source>
        <dbReference type="Proteomes" id="UP000719412"/>
    </source>
</evidence>
<dbReference type="EC" id="3.4.19.12" evidence="2"/>
<protein>
    <recommendedName>
        <fullName evidence="2">ubiquitinyl hydrolase 1</fullName>
        <ecNumber evidence="2">3.4.19.12</ecNumber>
    </recommendedName>
</protein>
<gene>
    <name evidence="10" type="ORF">GEV33_012500</name>
</gene>
<dbReference type="PROSITE" id="PS00973">
    <property type="entry name" value="USP_2"/>
    <property type="match status" value="1"/>
</dbReference>
<dbReference type="SUPFAM" id="SSF47473">
    <property type="entry name" value="EF-hand"/>
    <property type="match status" value="2"/>
</dbReference>
<evidence type="ECO:0000256" key="1">
    <source>
        <dbReference type="ARBA" id="ARBA00000707"/>
    </source>
</evidence>
<evidence type="ECO:0000256" key="5">
    <source>
        <dbReference type="SAM" id="Phobius"/>
    </source>
</evidence>
<dbReference type="InterPro" id="IPR050185">
    <property type="entry name" value="Ub_carboxyl-term_hydrolase"/>
</dbReference>
<dbReference type="InterPro" id="IPR011992">
    <property type="entry name" value="EF-hand-dom_pair"/>
</dbReference>
<dbReference type="SUPFAM" id="SSF48350">
    <property type="entry name" value="GTPase activation domain, GAP"/>
    <property type="match status" value="2"/>
</dbReference>
<accession>A0A8J6H9M6</accession>
<dbReference type="PROSITE" id="PS51283">
    <property type="entry name" value="DUSP"/>
    <property type="match status" value="1"/>
</dbReference>
<feature type="compositionally biased region" description="Low complexity" evidence="4">
    <location>
        <begin position="573"/>
        <end position="587"/>
    </location>
</feature>